<evidence type="ECO:0000313" key="3">
    <source>
        <dbReference type="EMBL" id="MED4403634.1"/>
    </source>
</evidence>
<keyword evidence="1" id="KW-1133">Transmembrane helix</keyword>
<name>A0ABU6P2R6_9BACI</name>
<feature type="domain" description="Uncharacterized protein YyaB-like PH" evidence="2">
    <location>
        <begin position="66"/>
        <end position="142"/>
    </location>
</feature>
<dbReference type="Proteomes" id="UP001342826">
    <property type="component" value="Unassembled WGS sequence"/>
</dbReference>
<keyword evidence="1" id="KW-0472">Membrane</keyword>
<dbReference type="InterPro" id="IPR009589">
    <property type="entry name" value="PH_YyaB-like"/>
</dbReference>
<organism evidence="3 4">
    <name type="scientific">Metabacillus fastidiosus</name>
    <dbReference type="NCBI Taxonomy" id="1458"/>
    <lineage>
        <taxon>Bacteria</taxon>
        <taxon>Bacillati</taxon>
        <taxon>Bacillota</taxon>
        <taxon>Bacilli</taxon>
        <taxon>Bacillales</taxon>
        <taxon>Bacillaceae</taxon>
        <taxon>Metabacillus</taxon>
    </lineage>
</organism>
<feature type="transmembrane region" description="Helical" evidence="1">
    <location>
        <begin position="12"/>
        <end position="32"/>
    </location>
</feature>
<gene>
    <name evidence="3" type="ORF">P9271_20190</name>
</gene>
<feature type="transmembrane region" description="Helical" evidence="1">
    <location>
        <begin position="44"/>
        <end position="70"/>
    </location>
</feature>
<dbReference type="RefSeq" id="WP_066232679.1">
    <property type="nucleotide sequence ID" value="NZ_JARTFS010000018.1"/>
</dbReference>
<accession>A0ABU6P2R6</accession>
<proteinExistence type="predicted"/>
<reference evidence="3 4" key="1">
    <citation type="submission" date="2023-03" db="EMBL/GenBank/DDBJ databases">
        <title>Bacillus Genome Sequencing.</title>
        <authorList>
            <person name="Dunlap C."/>
        </authorList>
    </citation>
    <scope>NUCLEOTIDE SEQUENCE [LARGE SCALE GENOMIC DNA]</scope>
    <source>
        <strain evidence="3 4">NRS-1717</strain>
    </source>
</reference>
<evidence type="ECO:0000259" key="2">
    <source>
        <dbReference type="Pfam" id="PF06713"/>
    </source>
</evidence>
<comment type="caution">
    <text evidence="3">The sequence shown here is derived from an EMBL/GenBank/DDBJ whole genome shotgun (WGS) entry which is preliminary data.</text>
</comment>
<protein>
    <submittedName>
        <fullName evidence="3">PH domain-containing protein</fullName>
    </submittedName>
</protein>
<dbReference type="EMBL" id="JARTFS010000018">
    <property type="protein sequence ID" value="MED4403634.1"/>
    <property type="molecule type" value="Genomic_DNA"/>
</dbReference>
<evidence type="ECO:0000313" key="4">
    <source>
        <dbReference type="Proteomes" id="UP001342826"/>
    </source>
</evidence>
<dbReference type="GeneID" id="301142229"/>
<dbReference type="Pfam" id="PF06713">
    <property type="entry name" value="bPH_4"/>
    <property type="match status" value="1"/>
</dbReference>
<sequence length="154" mass="18090">MIFYSKIDKIFLSIISVAILMIVPLLLVPFLVDFYNRNTNIVDLIVVFSILFITVGLIIWTTFFICYIFYDRYLFVKAGPFRSKIMYEDITKVKKTNDIFTGYRLLSSKEAIEIFYKTGKFGSVKISPREKQNFINELKKRCPHIEIEDSLTII</sequence>
<evidence type="ECO:0000256" key="1">
    <source>
        <dbReference type="SAM" id="Phobius"/>
    </source>
</evidence>
<keyword evidence="1" id="KW-0812">Transmembrane</keyword>
<keyword evidence="4" id="KW-1185">Reference proteome</keyword>